<dbReference type="GO" id="GO:0016020">
    <property type="term" value="C:membrane"/>
    <property type="evidence" value="ECO:0007669"/>
    <property type="project" value="UniProtKB-SubCell"/>
</dbReference>
<dbReference type="Pfam" id="PF00989">
    <property type="entry name" value="PAS"/>
    <property type="match status" value="1"/>
</dbReference>
<dbReference type="EMBL" id="MHTS01000009">
    <property type="protein sequence ID" value="OHA64708.1"/>
    <property type="molecule type" value="Genomic_DNA"/>
</dbReference>
<dbReference type="SMART" id="SM00388">
    <property type="entry name" value="HisKA"/>
    <property type="match status" value="1"/>
</dbReference>
<evidence type="ECO:0000256" key="3">
    <source>
        <dbReference type="ARBA" id="ARBA00012438"/>
    </source>
</evidence>
<dbReference type="InterPro" id="IPR000014">
    <property type="entry name" value="PAS"/>
</dbReference>
<sequence length="592" mass="66810">MPPQKITYPHPPTRLASRLDSVEPRRTAGGPGRTRTLADKPRGIKRPISEKENRRQQELLFALEKVSHVLTVQVQLQKILEDMAAIVAKALGAKWINFWELTPDKKSVHISASSGMKQSYIDQSKEHPIRVGTAWIGRAVKTGKIWGTNDILTDFHLMKDLGQSWKDAVKKQGYRALLCVPTISRRGIVGGMCVYYPDPHEFTDFEMRLMTIAANQAATAITNSQIFDDLIAERNKTIAMLNSLADGLVVYDLRGVITAFNPRAEELLWLNRNTVLKKNIHTIPTRGKQELQNLKELSLLEMHEFESREFSIAAPQRISLLITHLPVRDAQDRKIGTMRVLHDVTKEKEAEELKSSFISIASHQLRTPLSGIKWALNLLQEETRQSLSPQHQNLIAKTYQTNEHLISLVNDLLDTSRIEEGRFGYEFQKTDLLSLAQRTLEDLAPLIAEKPKVKIAFEAPATPLPLISADPKKLTMALYNVFENAIKYTPKGHIKIVFKLTLASINIIVSDEGIGIPKEQQKFLFTKFFRGRNAILLQTEGSGLGLWIANEIIKRHKGKIVLVESAENEGTTFLLRFPIDAKRMPKGKVKGL</sequence>
<comment type="caution">
    <text evidence="16">The sequence shown here is derived from an EMBL/GenBank/DDBJ whole genome shotgun (WGS) entry which is preliminary data.</text>
</comment>
<feature type="region of interest" description="Disordered" evidence="13">
    <location>
        <begin position="1"/>
        <end position="51"/>
    </location>
</feature>
<evidence type="ECO:0000313" key="16">
    <source>
        <dbReference type="EMBL" id="OHA64708.1"/>
    </source>
</evidence>
<comment type="catalytic activity">
    <reaction evidence="1">
        <text>ATP + protein L-histidine = ADP + protein N-phospho-L-histidine.</text>
        <dbReference type="EC" id="2.7.13.3"/>
    </reaction>
</comment>
<dbReference type="GO" id="GO:0007234">
    <property type="term" value="P:osmosensory signaling via phosphorelay pathway"/>
    <property type="evidence" value="ECO:0007669"/>
    <property type="project" value="TreeGrafter"/>
</dbReference>
<dbReference type="InterPro" id="IPR050351">
    <property type="entry name" value="BphY/WalK/GraS-like"/>
</dbReference>
<dbReference type="Pfam" id="PF02518">
    <property type="entry name" value="HATPase_c"/>
    <property type="match status" value="1"/>
</dbReference>
<dbReference type="SMART" id="SM00065">
    <property type="entry name" value="GAF"/>
    <property type="match status" value="1"/>
</dbReference>
<dbReference type="Pfam" id="PF01590">
    <property type="entry name" value="GAF"/>
    <property type="match status" value="1"/>
</dbReference>
<evidence type="ECO:0000256" key="13">
    <source>
        <dbReference type="SAM" id="MobiDB-lite"/>
    </source>
</evidence>
<proteinExistence type="predicted"/>
<dbReference type="SUPFAM" id="SSF47384">
    <property type="entry name" value="Homodimeric domain of signal transducing histidine kinase"/>
    <property type="match status" value="1"/>
</dbReference>
<evidence type="ECO:0000259" key="14">
    <source>
        <dbReference type="PROSITE" id="PS50109"/>
    </source>
</evidence>
<dbReference type="NCBIfam" id="TIGR00229">
    <property type="entry name" value="sensory_box"/>
    <property type="match status" value="1"/>
</dbReference>
<protein>
    <recommendedName>
        <fullName evidence="3">histidine kinase</fullName>
        <ecNumber evidence="3">2.7.13.3</ecNumber>
    </recommendedName>
</protein>
<dbReference type="SUPFAM" id="SSF55874">
    <property type="entry name" value="ATPase domain of HSP90 chaperone/DNA topoisomerase II/histidine kinase"/>
    <property type="match status" value="1"/>
</dbReference>
<keyword evidence="12" id="KW-0472">Membrane</keyword>
<keyword evidence="7" id="KW-0547">Nucleotide-binding</keyword>
<evidence type="ECO:0000259" key="15">
    <source>
        <dbReference type="PROSITE" id="PS50112"/>
    </source>
</evidence>
<evidence type="ECO:0000313" key="17">
    <source>
        <dbReference type="Proteomes" id="UP000178170"/>
    </source>
</evidence>
<dbReference type="GO" id="GO:0030295">
    <property type="term" value="F:protein kinase activator activity"/>
    <property type="evidence" value="ECO:0007669"/>
    <property type="project" value="TreeGrafter"/>
</dbReference>
<dbReference type="GO" id="GO:0000156">
    <property type="term" value="F:phosphorelay response regulator activity"/>
    <property type="evidence" value="ECO:0007669"/>
    <property type="project" value="TreeGrafter"/>
</dbReference>
<keyword evidence="6" id="KW-0812">Transmembrane</keyword>
<keyword evidence="10" id="KW-1133">Transmembrane helix</keyword>
<dbReference type="AlphaFoldDB" id="A0A1G2QWE9"/>
<keyword evidence="4" id="KW-0597">Phosphoprotein</keyword>
<evidence type="ECO:0000256" key="7">
    <source>
        <dbReference type="ARBA" id="ARBA00022741"/>
    </source>
</evidence>
<dbReference type="InterPro" id="IPR005467">
    <property type="entry name" value="His_kinase_dom"/>
</dbReference>
<feature type="domain" description="Histidine kinase" evidence="14">
    <location>
        <begin position="360"/>
        <end position="581"/>
    </location>
</feature>
<dbReference type="InterPro" id="IPR036097">
    <property type="entry name" value="HisK_dim/P_sf"/>
</dbReference>
<keyword evidence="5" id="KW-0808">Transferase</keyword>
<evidence type="ECO:0000256" key="4">
    <source>
        <dbReference type="ARBA" id="ARBA00022553"/>
    </source>
</evidence>
<name>A0A1G2QWE9_9BACT</name>
<dbReference type="PANTHER" id="PTHR42878:SF7">
    <property type="entry name" value="SENSOR HISTIDINE KINASE GLRK"/>
    <property type="match status" value="1"/>
</dbReference>
<evidence type="ECO:0000256" key="12">
    <source>
        <dbReference type="ARBA" id="ARBA00023136"/>
    </source>
</evidence>
<dbReference type="CDD" id="cd00082">
    <property type="entry name" value="HisKA"/>
    <property type="match status" value="1"/>
</dbReference>
<dbReference type="InterPro" id="IPR003594">
    <property type="entry name" value="HATPase_dom"/>
</dbReference>
<dbReference type="GO" id="GO:0006355">
    <property type="term" value="P:regulation of DNA-templated transcription"/>
    <property type="evidence" value="ECO:0007669"/>
    <property type="project" value="InterPro"/>
</dbReference>
<keyword evidence="9" id="KW-0067">ATP-binding</keyword>
<dbReference type="InterPro" id="IPR013767">
    <property type="entry name" value="PAS_fold"/>
</dbReference>
<dbReference type="InterPro" id="IPR036890">
    <property type="entry name" value="HATPase_C_sf"/>
</dbReference>
<reference evidence="16 17" key="1">
    <citation type="journal article" date="2016" name="Nat. Commun.">
        <title>Thousands of microbial genomes shed light on interconnected biogeochemical processes in an aquifer system.</title>
        <authorList>
            <person name="Anantharaman K."/>
            <person name="Brown C.T."/>
            <person name="Hug L.A."/>
            <person name="Sharon I."/>
            <person name="Castelle C.J."/>
            <person name="Probst A.J."/>
            <person name="Thomas B.C."/>
            <person name="Singh A."/>
            <person name="Wilkins M.J."/>
            <person name="Karaoz U."/>
            <person name="Brodie E.L."/>
            <person name="Williams K.H."/>
            <person name="Hubbard S.S."/>
            <person name="Banfield J.F."/>
        </authorList>
    </citation>
    <scope>NUCLEOTIDE SEQUENCE [LARGE SCALE GENOMIC DNA]</scope>
</reference>
<dbReference type="Gene3D" id="3.30.450.20">
    <property type="entry name" value="PAS domain"/>
    <property type="match status" value="1"/>
</dbReference>
<dbReference type="PROSITE" id="PS50109">
    <property type="entry name" value="HIS_KIN"/>
    <property type="match status" value="1"/>
</dbReference>
<evidence type="ECO:0000256" key="6">
    <source>
        <dbReference type="ARBA" id="ARBA00022692"/>
    </source>
</evidence>
<organism evidence="16 17">
    <name type="scientific">Candidatus Wildermuthbacteria bacterium RIFCSPHIGHO2_01_FULL_48_27b</name>
    <dbReference type="NCBI Taxonomy" id="1802447"/>
    <lineage>
        <taxon>Bacteria</taxon>
        <taxon>Candidatus Wildermuthiibacteriota</taxon>
    </lineage>
</organism>
<feature type="domain" description="PAS" evidence="15">
    <location>
        <begin position="233"/>
        <end position="279"/>
    </location>
</feature>
<dbReference type="InterPro" id="IPR035965">
    <property type="entry name" value="PAS-like_dom_sf"/>
</dbReference>
<dbReference type="PANTHER" id="PTHR42878">
    <property type="entry name" value="TWO-COMPONENT HISTIDINE KINASE"/>
    <property type="match status" value="1"/>
</dbReference>
<dbReference type="Pfam" id="PF00512">
    <property type="entry name" value="HisKA"/>
    <property type="match status" value="1"/>
</dbReference>
<gene>
    <name evidence="16" type="ORF">A2843_00300</name>
</gene>
<dbReference type="SUPFAM" id="SSF55781">
    <property type="entry name" value="GAF domain-like"/>
    <property type="match status" value="1"/>
</dbReference>
<dbReference type="Gene3D" id="1.10.287.130">
    <property type="match status" value="1"/>
</dbReference>
<accession>A0A1G2QWE9</accession>
<dbReference type="GO" id="GO:0000155">
    <property type="term" value="F:phosphorelay sensor kinase activity"/>
    <property type="evidence" value="ECO:0007669"/>
    <property type="project" value="InterPro"/>
</dbReference>
<evidence type="ECO:0000256" key="1">
    <source>
        <dbReference type="ARBA" id="ARBA00000085"/>
    </source>
</evidence>
<dbReference type="Proteomes" id="UP000178170">
    <property type="component" value="Unassembled WGS sequence"/>
</dbReference>
<feature type="compositionally biased region" description="Basic and acidic residues" evidence="13">
    <location>
        <begin position="36"/>
        <end position="51"/>
    </location>
</feature>
<evidence type="ECO:0000256" key="11">
    <source>
        <dbReference type="ARBA" id="ARBA00023012"/>
    </source>
</evidence>
<dbReference type="Gene3D" id="3.30.450.40">
    <property type="match status" value="1"/>
</dbReference>
<dbReference type="SUPFAM" id="SSF55785">
    <property type="entry name" value="PYP-like sensor domain (PAS domain)"/>
    <property type="match status" value="1"/>
</dbReference>
<keyword evidence="8" id="KW-0418">Kinase</keyword>
<dbReference type="SMART" id="SM00387">
    <property type="entry name" value="HATPase_c"/>
    <property type="match status" value="1"/>
</dbReference>
<dbReference type="InterPro" id="IPR004358">
    <property type="entry name" value="Sig_transdc_His_kin-like_C"/>
</dbReference>
<dbReference type="InterPro" id="IPR003018">
    <property type="entry name" value="GAF"/>
</dbReference>
<evidence type="ECO:0000256" key="5">
    <source>
        <dbReference type="ARBA" id="ARBA00022679"/>
    </source>
</evidence>
<dbReference type="GO" id="GO:0005524">
    <property type="term" value="F:ATP binding"/>
    <property type="evidence" value="ECO:0007669"/>
    <property type="project" value="UniProtKB-KW"/>
</dbReference>
<dbReference type="InterPro" id="IPR003661">
    <property type="entry name" value="HisK_dim/P_dom"/>
</dbReference>
<comment type="subcellular location">
    <subcellularLocation>
        <location evidence="2">Membrane</location>
        <topology evidence="2">Multi-pass membrane protein</topology>
    </subcellularLocation>
</comment>
<evidence type="ECO:0000256" key="8">
    <source>
        <dbReference type="ARBA" id="ARBA00022777"/>
    </source>
</evidence>
<evidence type="ECO:0000256" key="2">
    <source>
        <dbReference type="ARBA" id="ARBA00004141"/>
    </source>
</evidence>
<evidence type="ECO:0000256" key="10">
    <source>
        <dbReference type="ARBA" id="ARBA00022989"/>
    </source>
</evidence>
<dbReference type="PROSITE" id="PS50112">
    <property type="entry name" value="PAS"/>
    <property type="match status" value="1"/>
</dbReference>
<dbReference type="EC" id="2.7.13.3" evidence="3"/>
<evidence type="ECO:0000256" key="9">
    <source>
        <dbReference type="ARBA" id="ARBA00022840"/>
    </source>
</evidence>
<dbReference type="Gene3D" id="3.30.565.10">
    <property type="entry name" value="Histidine kinase-like ATPase, C-terminal domain"/>
    <property type="match status" value="1"/>
</dbReference>
<dbReference type="InterPro" id="IPR029016">
    <property type="entry name" value="GAF-like_dom_sf"/>
</dbReference>
<keyword evidence="11" id="KW-0902">Two-component regulatory system</keyword>
<dbReference type="PRINTS" id="PR00344">
    <property type="entry name" value="BCTRLSENSOR"/>
</dbReference>